<dbReference type="OrthoDB" id="297496at2759"/>
<reference evidence="8" key="1">
    <citation type="journal article" date="2018" name="Nat. Microbiol.">
        <title>Leveraging single-cell genomics to expand the fungal tree of life.</title>
        <authorList>
            <person name="Ahrendt S.R."/>
            <person name="Quandt C.A."/>
            <person name="Ciobanu D."/>
            <person name="Clum A."/>
            <person name="Salamov A."/>
            <person name="Andreopoulos B."/>
            <person name="Cheng J.F."/>
            <person name="Woyke T."/>
            <person name="Pelin A."/>
            <person name="Henrissat B."/>
            <person name="Reynolds N.K."/>
            <person name="Benny G.L."/>
            <person name="Smith M.E."/>
            <person name="James T.Y."/>
            <person name="Grigoriev I.V."/>
        </authorList>
    </citation>
    <scope>NUCLEOTIDE SEQUENCE [LARGE SCALE GENOMIC DNA]</scope>
</reference>
<sequence>MIFSYYNSRLPQGEFVGQGLTAAQVSIYSGFFETIVMVMHCWLRAKTDTEPKTCSKLLLATTIAFKIGGWGLEGSQIGASACIERPPTFPPRFDCRYGNVTPVTLGGRIFLYFYVVVGLYIAGFFLITMQESMAERTDEMLRLRYERDQTRREQRAIKRRVAFERDLAARCPPPPLPGTPIANLPLESSTEVLSDPDQTSPGAPPQSAPEPAPRTLKWDPEIGSPPVKVNLSNADMAPSMMTGTESGDSTAFESSEATIKRNRRIKIFTMVLLIGWLGSSFVLTIVEPEWSYNDAVYFTFVTTTTM</sequence>
<name>A0A4P9WHB5_9FUNG</name>
<keyword evidence="4 6" id="KW-0472">Membrane</keyword>
<evidence type="ECO:0000256" key="3">
    <source>
        <dbReference type="ARBA" id="ARBA00022989"/>
    </source>
</evidence>
<feature type="transmembrane region" description="Helical" evidence="6">
    <location>
        <begin position="267"/>
        <end position="286"/>
    </location>
</feature>
<proteinExistence type="predicted"/>
<dbReference type="GO" id="GO:0030322">
    <property type="term" value="P:stabilization of membrane potential"/>
    <property type="evidence" value="ECO:0007669"/>
    <property type="project" value="TreeGrafter"/>
</dbReference>
<feature type="transmembrane region" description="Helical" evidence="6">
    <location>
        <begin position="109"/>
        <end position="127"/>
    </location>
</feature>
<accession>A0A4P9WHB5</accession>
<evidence type="ECO:0000313" key="8">
    <source>
        <dbReference type="Proteomes" id="UP000269721"/>
    </source>
</evidence>
<dbReference type="GO" id="GO:0022841">
    <property type="term" value="F:potassium ion leak channel activity"/>
    <property type="evidence" value="ECO:0007669"/>
    <property type="project" value="TreeGrafter"/>
</dbReference>
<protein>
    <recommendedName>
        <fullName evidence="9">Potassium channel domain-containing protein</fullName>
    </recommendedName>
</protein>
<evidence type="ECO:0000313" key="7">
    <source>
        <dbReference type="EMBL" id="RKO92221.1"/>
    </source>
</evidence>
<evidence type="ECO:0000256" key="1">
    <source>
        <dbReference type="ARBA" id="ARBA00004141"/>
    </source>
</evidence>
<dbReference type="PANTHER" id="PTHR11003">
    <property type="entry name" value="POTASSIUM CHANNEL, SUBFAMILY K"/>
    <property type="match status" value="1"/>
</dbReference>
<dbReference type="PANTHER" id="PTHR11003:SF330">
    <property type="entry name" value="POTASSIUM CHANNEL DOMAIN-CONTAINING PROTEIN"/>
    <property type="match status" value="1"/>
</dbReference>
<dbReference type="SUPFAM" id="SSF81324">
    <property type="entry name" value="Voltage-gated potassium channels"/>
    <property type="match status" value="2"/>
</dbReference>
<keyword evidence="8" id="KW-1185">Reference proteome</keyword>
<dbReference type="Gene3D" id="1.10.287.70">
    <property type="match status" value="2"/>
</dbReference>
<dbReference type="InterPro" id="IPR003280">
    <property type="entry name" value="2pore_dom_K_chnl"/>
</dbReference>
<feature type="compositionally biased region" description="Pro residues" evidence="5">
    <location>
        <begin position="202"/>
        <end position="212"/>
    </location>
</feature>
<dbReference type="GO" id="GO:0005886">
    <property type="term" value="C:plasma membrane"/>
    <property type="evidence" value="ECO:0007669"/>
    <property type="project" value="TreeGrafter"/>
</dbReference>
<evidence type="ECO:0000256" key="6">
    <source>
        <dbReference type="SAM" id="Phobius"/>
    </source>
</evidence>
<dbReference type="Proteomes" id="UP000269721">
    <property type="component" value="Unassembled WGS sequence"/>
</dbReference>
<evidence type="ECO:0000256" key="5">
    <source>
        <dbReference type="SAM" id="MobiDB-lite"/>
    </source>
</evidence>
<dbReference type="EMBL" id="KZ994730">
    <property type="protein sequence ID" value="RKO92221.1"/>
    <property type="molecule type" value="Genomic_DNA"/>
</dbReference>
<gene>
    <name evidence="7" type="ORF">BDK51DRAFT_44344</name>
</gene>
<evidence type="ECO:0008006" key="9">
    <source>
        <dbReference type="Google" id="ProtNLM"/>
    </source>
</evidence>
<feature type="region of interest" description="Disordered" evidence="5">
    <location>
        <begin position="190"/>
        <end position="222"/>
    </location>
</feature>
<keyword evidence="3 6" id="KW-1133">Transmembrane helix</keyword>
<feature type="compositionally biased region" description="Polar residues" evidence="5">
    <location>
        <begin position="190"/>
        <end position="201"/>
    </location>
</feature>
<evidence type="ECO:0000256" key="2">
    <source>
        <dbReference type="ARBA" id="ARBA00022692"/>
    </source>
</evidence>
<evidence type="ECO:0000256" key="4">
    <source>
        <dbReference type="ARBA" id="ARBA00023136"/>
    </source>
</evidence>
<keyword evidence="2 6" id="KW-0812">Transmembrane</keyword>
<dbReference type="GO" id="GO:0015271">
    <property type="term" value="F:outward rectifier potassium channel activity"/>
    <property type="evidence" value="ECO:0007669"/>
    <property type="project" value="TreeGrafter"/>
</dbReference>
<dbReference type="AlphaFoldDB" id="A0A4P9WHB5"/>
<comment type="subcellular location">
    <subcellularLocation>
        <location evidence="1">Membrane</location>
        <topology evidence="1">Multi-pass membrane protein</topology>
    </subcellularLocation>
</comment>
<organism evidence="7 8">
    <name type="scientific">Blyttiomyces helicus</name>
    <dbReference type="NCBI Taxonomy" id="388810"/>
    <lineage>
        <taxon>Eukaryota</taxon>
        <taxon>Fungi</taxon>
        <taxon>Fungi incertae sedis</taxon>
        <taxon>Chytridiomycota</taxon>
        <taxon>Chytridiomycota incertae sedis</taxon>
        <taxon>Chytridiomycetes</taxon>
        <taxon>Chytridiomycetes incertae sedis</taxon>
        <taxon>Blyttiomyces</taxon>
    </lineage>
</organism>